<comment type="caution">
    <text evidence="2">The sequence shown here is derived from an EMBL/GenBank/DDBJ whole genome shotgun (WGS) entry which is preliminary data.</text>
</comment>
<name>A0ABV0JWW5_9CYAN</name>
<reference evidence="2 3" key="1">
    <citation type="submission" date="2022-04" db="EMBL/GenBank/DDBJ databases">
        <title>Positive selection, recombination, and allopatry shape intraspecific diversity of widespread and dominant cyanobacteria.</title>
        <authorList>
            <person name="Wei J."/>
            <person name="Shu W."/>
            <person name="Hu C."/>
        </authorList>
    </citation>
    <scope>NUCLEOTIDE SEQUENCE [LARGE SCALE GENOMIC DNA]</scope>
    <source>
        <strain evidence="2 3">GB2-A5</strain>
    </source>
</reference>
<evidence type="ECO:0000256" key="1">
    <source>
        <dbReference type="SAM" id="MobiDB-lite"/>
    </source>
</evidence>
<proteinExistence type="predicted"/>
<gene>
    <name evidence="2" type="ORF">NDI37_26175</name>
</gene>
<evidence type="ECO:0000313" key="3">
    <source>
        <dbReference type="Proteomes" id="UP001442494"/>
    </source>
</evidence>
<keyword evidence="3" id="KW-1185">Reference proteome</keyword>
<accession>A0ABV0JWW5</accession>
<feature type="region of interest" description="Disordered" evidence="1">
    <location>
        <begin position="31"/>
        <end position="50"/>
    </location>
</feature>
<dbReference type="EMBL" id="JAMPKK010000096">
    <property type="protein sequence ID" value="MEP0867932.1"/>
    <property type="molecule type" value="Genomic_DNA"/>
</dbReference>
<dbReference type="Gene3D" id="3.40.30.10">
    <property type="entry name" value="Glutaredoxin"/>
    <property type="match status" value="1"/>
</dbReference>
<protein>
    <submittedName>
        <fullName evidence="2">Uncharacterized protein</fullName>
    </submittedName>
</protein>
<dbReference type="RefSeq" id="WP_199295078.1">
    <property type="nucleotide sequence ID" value="NZ_JAMPKK010000096.1"/>
</dbReference>
<organism evidence="2 3">
    <name type="scientific">Funiculus sociatus GB2-A5</name>
    <dbReference type="NCBI Taxonomy" id="2933946"/>
    <lineage>
        <taxon>Bacteria</taxon>
        <taxon>Bacillati</taxon>
        <taxon>Cyanobacteriota</taxon>
        <taxon>Cyanophyceae</taxon>
        <taxon>Coleofasciculales</taxon>
        <taxon>Coleofasciculaceae</taxon>
        <taxon>Funiculus</taxon>
    </lineage>
</organism>
<dbReference type="Proteomes" id="UP001442494">
    <property type="component" value="Unassembled WGS sequence"/>
</dbReference>
<sequence>MTHSKNQAVTSNGSDRVWESTIINEYLDEVFPEPPLMPSESGRKSDRTTLSIQAPKTLRKIFCQ</sequence>
<evidence type="ECO:0000313" key="2">
    <source>
        <dbReference type="EMBL" id="MEP0867932.1"/>
    </source>
</evidence>